<reference evidence="2 3" key="1">
    <citation type="submission" date="2013-07" db="EMBL/GenBank/DDBJ databases">
        <title>The Genome Sequence of Kwoniella mangroviensis CBS10435.</title>
        <authorList>
            <consortium name="The Broad Institute Genome Sequencing Platform"/>
            <person name="Cuomo C."/>
            <person name="Litvintseva A."/>
            <person name="Chen Y."/>
            <person name="Heitman J."/>
            <person name="Sun S."/>
            <person name="Springer D."/>
            <person name="Dromer F."/>
            <person name="Young S.K."/>
            <person name="Zeng Q."/>
            <person name="Gargeya S."/>
            <person name="Fitzgerald M."/>
            <person name="Abouelleil A."/>
            <person name="Alvarado L."/>
            <person name="Berlin A.M."/>
            <person name="Chapman S.B."/>
            <person name="Dewar J."/>
            <person name="Goldberg J."/>
            <person name="Griggs A."/>
            <person name="Gujja S."/>
            <person name="Hansen M."/>
            <person name="Howarth C."/>
            <person name="Imamovic A."/>
            <person name="Larimer J."/>
            <person name="McCowan C."/>
            <person name="Murphy C."/>
            <person name="Pearson M."/>
            <person name="Priest M."/>
            <person name="Roberts A."/>
            <person name="Saif S."/>
            <person name="Shea T."/>
            <person name="Sykes S."/>
            <person name="Wortman J."/>
            <person name="Nusbaum C."/>
            <person name="Birren B."/>
        </authorList>
    </citation>
    <scope>NUCLEOTIDE SEQUENCE [LARGE SCALE GENOMIC DNA]</scope>
    <source>
        <strain evidence="2 3">CBS 10435</strain>
    </source>
</reference>
<sequence length="107" mass="12071">MQQNEDQKLSRVSTFGSTKSSDGVTTDELKSALGAEWVEIASRIDQELSRSPTLEEQFNSTDNTILRPGSKINKSFYELDRKTLQGPDQWGEYVESTQNQQKRGIQG</sequence>
<dbReference type="AlphaFoldDB" id="A0A1B9IUQ5"/>
<accession>A0A1B9IUQ5</accession>
<dbReference type="EMBL" id="KI669461">
    <property type="protein sequence ID" value="OCF59255.1"/>
    <property type="molecule type" value="Genomic_DNA"/>
</dbReference>
<evidence type="ECO:0000256" key="1">
    <source>
        <dbReference type="SAM" id="MobiDB-lite"/>
    </source>
</evidence>
<feature type="region of interest" description="Disordered" evidence="1">
    <location>
        <begin position="88"/>
        <end position="107"/>
    </location>
</feature>
<dbReference type="Proteomes" id="UP000092583">
    <property type="component" value="Unassembled WGS sequence"/>
</dbReference>
<feature type="compositionally biased region" description="Polar residues" evidence="1">
    <location>
        <begin position="95"/>
        <end position="107"/>
    </location>
</feature>
<reference evidence="3" key="2">
    <citation type="submission" date="2013-12" db="EMBL/GenBank/DDBJ databases">
        <title>Evolution of pathogenesis and genome organization in the Tremellales.</title>
        <authorList>
            <person name="Cuomo C."/>
            <person name="Litvintseva A."/>
            <person name="Heitman J."/>
            <person name="Chen Y."/>
            <person name="Sun S."/>
            <person name="Springer D."/>
            <person name="Dromer F."/>
            <person name="Young S."/>
            <person name="Zeng Q."/>
            <person name="Chapman S."/>
            <person name="Gujja S."/>
            <person name="Saif S."/>
            <person name="Birren B."/>
        </authorList>
    </citation>
    <scope>NUCLEOTIDE SEQUENCE [LARGE SCALE GENOMIC DNA]</scope>
    <source>
        <strain evidence="3">CBS 10435</strain>
    </source>
</reference>
<proteinExistence type="predicted"/>
<name>A0A1B9IUQ5_9TREE</name>
<keyword evidence="3" id="KW-1185">Reference proteome</keyword>
<evidence type="ECO:0000313" key="3">
    <source>
        <dbReference type="Proteomes" id="UP000092583"/>
    </source>
</evidence>
<protein>
    <submittedName>
        <fullName evidence="2">Uncharacterized protein</fullName>
    </submittedName>
</protein>
<gene>
    <name evidence="2" type="ORF">L486_03758</name>
</gene>
<evidence type="ECO:0000313" key="2">
    <source>
        <dbReference type="EMBL" id="OCF59255.1"/>
    </source>
</evidence>
<feature type="region of interest" description="Disordered" evidence="1">
    <location>
        <begin position="1"/>
        <end position="27"/>
    </location>
</feature>
<feature type="compositionally biased region" description="Polar residues" evidence="1">
    <location>
        <begin position="10"/>
        <end position="24"/>
    </location>
</feature>
<organism evidence="2 3">
    <name type="scientific">Kwoniella mangroviensis CBS 10435</name>
    <dbReference type="NCBI Taxonomy" id="1331196"/>
    <lineage>
        <taxon>Eukaryota</taxon>
        <taxon>Fungi</taxon>
        <taxon>Dikarya</taxon>
        <taxon>Basidiomycota</taxon>
        <taxon>Agaricomycotina</taxon>
        <taxon>Tremellomycetes</taxon>
        <taxon>Tremellales</taxon>
        <taxon>Cryptococcaceae</taxon>
        <taxon>Kwoniella</taxon>
    </lineage>
</organism>